<sequence length="65" mass="7776">MFTWFLQQGMTSEEADRLIDDYRKRGFKARKSLNVDPRLWDVAAKLPESEYQPKTPRGMINPCWR</sequence>
<dbReference type="Proteomes" id="UP000202039">
    <property type="component" value="Segment"/>
</dbReference>
<dbReference type="GeneID" id="23681494"/>
<keyword evidence="2" id="KW-1185">Reference proteome</keyword>
<evidence type="ECO:0000313" key="1">
    <source>
        <dbReference type="EMBL" id="BAP28943.1"/>
    </source>
</evidence>
<evidence type="ECO:0000313" key="2">
    <source>
        <dbReference type="Proteomes" id="UP000202039"/>
    </source>
</evidence>
<dbReference type="EMBL" id="AP014629">
    <property type="protein sequence ID" value="BAP28943.1"/>
    <property type="molecule type" value="Genomic_DNA"/>
</dbReference>
<dbReference type="RefSeq" id="YP_009126675.1">
    <property type="nucleotide sequence ID" value="NC_026611.1"/>
</dbReference>
<dbReference type="OrthoDB" id="26721at10239"/>
<name>A0A077KB22_9CAUD</name>
<accession>A0A077KB22</accession>
<proteinExistence type="predicted"/>
<dbReference type="KEGG" id="vg:23681494"/>
<organism evidence="1 2">
    <name type="scientific">Edwardsiella phage GF-2</name>
    <dbReference type="NCBI Taxonomy" id="1537091"/>
    <lineage>
        <taxon>Viruses</taxon>
        <taxon>Duplodnaviria</taxon>
        <taxon>Heunggongvirae</taxon>
        <taxon>Uroviricota</taxon>
        <taxon>Caudoviricetes</taxon>
        <taxon>Gofduovirus</taxon>
        <taxon>Gofduovirus GF2</taxon>
    </lineage>
</organism>
<protein>
    <submittedName>
        <fullName evidence="1">Uncharacterized protein</fullName>
    </submittedName>
</protein>
<reference evidence="1 2" key="1">
    <citation type="journal article" date="2015" name="Arch. Virol.">
        <title>Full-genome sequence of a novel myovirus, GF-2, infecting Edwardsiella tarda: comparison with other Edwardsiella myoviral genomes.</title>
        <authorList>
            <person name="Yasuike M."/>
            <person name="Nishiki I."/>
            <person name="Iwasaki Y."/>
            <person name="Nakamura Y."/>
            <person name="Fujiwara A."/>
            <person name="Sugaya E."/>
            <person name="Kawato Y."/>
            <person name="Nagai S."/>
            <person name="Kobayashi T."/>
            <person name="Ototake M."/>
            <person name="Nakai T."/>
        </authorList>
    </citation>
    <scope>NUCLEOTIDE SEQUENCE [LARGE SCALE GENOMIC DNA]</scope>
</reference>